<dbReference type="EMBL" id="JABBNB010000039">
    <property type="protein sequence ID" value="NMO04676.1"/>
    <property type="molecule type" value="Genomic_DNA"/>
</dbReference>
<dbReference type="Gene3D" id="3.40.50.720">
    <property type="entry name" value="NAD(P)-binding Rossmann-like Domain"/>
    <property type="match status" value="1"/>
</dbReference>
<keyword evidence="5" id="KW-1185">Reference proteome</keyword>
<keyword evidence="1" id="KW-0560">Oxidoreductase</keyword>
<dbReference type="InterPro" id="IPR050425">
    <property type="entry name" value="NAD(P)_dehydrat-like"/>
</dbReference>
<evidence type="ECO:0000313" key="5">
    <source>
        <dbReference type="Proteomes" id="UP000550729"/>
    </source>
</evidence>
<proteinExistence type="inferred from homology"/>
<evidence type="ECO:0000256" key="2">
    <source>
        <dbReference type="ARBA" id="ARBA00023445"/>
    </source>
</evidence>
<name>A0A848L1K4_9ACTN</name>
<gene>
    <name evidence="4" type="ORF">HH308_25985</name>
</gene>
<comment type="caution">
    <text evidence="4">The sequence shown here is derived from an EMBL/GenBank/DDBJ whole genome shotgun (WGS) entry which is preliminary data.</text>
</comment>
<dbReference type="AlphaFoldDB" id="A0A848L1K4"/>
<dbReference type="Pfam" id="PF01370">
    <property type="entry name" value="Epimerase"/>
    <property type="match status" value="1"/>
</dbReference>
<evidence type="ECO:0000313" key="4">
    <source>
        <dbReference type="EMBL" id="NMO04676.1"/>
    </source>
</evidence>
<sequence>MTEIDPDLPVLVTGGSGYVASWIVRYLLEEGRTVRATVRDPHKPTGLDHLHELSRAHPGRLSLHRADLLDAGSFDEAMAGCQLVIHTASPFLIGKLDDAHEQLVRPALEGTRNVLSSVNRTGSVTRVVLTSSVAAVYGDTADLAGRDRFTDADWNTTSTPTHQVYSYSKTVAEREAWTIHDAQDRWGLVTVNPSLVLGPALTTSSVSGSMTTMGHFTDGSLAFGAPALKMGIVDVRDVARAHIAAGATAKAHGRYIATAEVVSLLEIGAVLRRGFGSRWTFPRNEVPKALVKLVAPLGGESRRTVERSVGWPVKFDTSRARGDLGIDFRPVEQTITEHFQQMIDDGLTGASTRRR</sequence>
<dbReference type="InterPro" id="IPR036291">
    <property type="entry name" value="NAD(P)-bd_dom_sf"/>
</dbReference>
<accession>A0A848L1K4</accession>
<evidence type="ECO:0000259" key="3">
    <source>
        <dbReference type="Pfam" id="PF01370"/>
    </source>
</evidence>
<organism evidence="4 5">
    <name type="scientific">Gordonia asplenii</name>
    <dbReference type="NCBI Taxonomy" id="2725283"/>
    <lineage>
        <taxon>Bacteria</taxon>
        <taxon>Bacillati</taxon>
        <taxon>Actinomycetota</taxon>
        <taxon>Actinomycetes</taxon>
        <taxon>Mycobacteriales</taxon>
        <taxon>Gordoniaceae</taxon>
        <taxon>Gordonia</taxon>
    </lineage>
</organism>
<dbReference type="PANTHER" id="PTHR10366:SF564">
    <property type="entry name" value="STEROL-4-ALPHA-CARBOXYLATE 3-DEHYDROGENASE, DECARBOXYLATING"/>
    <property type="match status" value="1"/>
</dbReference>
<evidence type="ECO:0000256" key="1">
    <source>
        <dbReference type="ARBA" id="ARBA00023002"/>
    </source>
</evidence>
<reference evidence="4 5" key="1">
    <citation type="submission" date="2020-04" db="EMBL/GenBank/DDBJ databases">
        <title>Gordonia sp. nov. TBRC 11910.</title>
        <authorList>
            <person name="Suriyachadkun C."/>
        </authorList>
    </citation>
    <scope>NUCLEOTIDE SEQUENCE [LARGE SCALE GENOMIC DNA]</scope>
    <source>
        <strain evidence="4 5">TBRC 11910</strain>
    </source>
</reference>
<comment type="similarity">
    <text evidence="2">Belongs to the NAD(P)-dependent epimerase/dehydratase family. Dihydroflavonol-4-reductase subfamily.</text>
</comment>
<dbReference type="SUPFAM" id="SSF51735">
    <property type="entry name" value="NAD(P)-binding Rossmann-fold domains"/>
    <property type="match status" value="1"/>
</dbReference>
<dbReference type="PANTHER" id="PTHR10366">
    <property type="entry name" value="NAD DEPENDENT EPIMERASE/DEHYDRATASE"/>
    <property type="match status" value="1"/>
</dbReference>
<dbReference type="Proteomes" id="UP000550729">
    <property type="component" value="Unassembled WGS sequence"/>
</dbReference>
<dbReference type="GO" id="GO:0016616">
    <property type="term" value="F:oxidoreductase activity, acting on the CH-OH group of donors, NAD or NADP as acceptor"/>
    <property type="evidence" value="ECO:0007669"/>
    <property type="project" value="TreeGrafter"/>
</dbReference>
<feature type="domain" description="NAD-dependent epimerase/dehydratase" evidence="3">
    <location>
        <begin position="10"/>
        <end position="249"/>
    </location>
</feature>
<protein>
    <submittedName>
        <fullName evidence="4">NAD-dependent epimerase/dehydratase family protein</fullName>
    </submittedName>
</protein>
<dbReference type="FunFam" id="3.40.50.720:FF:000336">
    <property type="entry name" value="Aldehyde reductase"/>
    <property type="match status" value="1"/>
</dbReference>
<dbReference type="RefSeq" id="WP_170197181.1">
    <property type="nucleotide sequence ID" value="NZ_JABBNB010000039.1"/>
</dbReference>
<dbReference type="InterPro" id="IPR001509">
    <property type="entry name" value="Epimerase_deHydtase"/>
</dbReference>